<dbReference type="EMBL" id="JAPWTK010000680">
    <property type="protein sequence ID" value="KAJ8937129.1"/>
    <property type="molecule type" value="Genomic_DNA"/>
</dbReference>
<dbReference type="PANTHER" id="PTHR46273:SF4">
    <property type="entry name" value="AT19640P"/>
    <property type="match status" value="1"/>
</dbReference>
<evidence type="ECO:0000313" key="8">
    <source>
        <dbReference type="EMBL" id="KAJ8937129.1"/>
    </source>
</evidence>
<gene>
    <name evidence="8" type="ORF">NQ318_000624</name>
</gene>
<dbReference type="GO" id="GO:0005886">
    <property type="term" value="C:plasma membrane"/>
    <property type="evidence" value="ECO:0007669"/>
    <property type="project" value="TreeGrafter"/>
</dbReference>
<evidence type="ECO:0000256" key="4">
    <source>
        <dbReference type="ARBA" id="ARBA00022989"/>
    </source>
</evidence>
<protein>
    <recommendedName>
        <fullName evidence="7">G-protein coupled receptors family 1 profile domain-containing protein</fullName>
    </recommendedName>
</protein>
<dbReference type="SUPFAM" id="SSF81321">
    <property type="entry name" value="Family A G protein-coupled receptor-like"/>
    <property type="match status" value="1"/>
</dbReference>
<feature type="transmembrane region" description="Helical" evidence="6">
    <location>
        <begin position="20"/>
        <end position="41"/>
    </location>
</feature>
<feature type="transmembrane region" description="Helical" evidence="6">
    <location>
        <begin position="280"/>
        <end position="301"/>
    </location>
</feature>
<evidence type="ECO:0000256" key="5">
    <source>
        <dbReference type="ARBA" id="ARBA00023136"/>
    </source>
</evidence>
<keyword evidence="5 6" id="KW-0472">Membrane</keyword>
<comment type="caution">
    <text evidence="8">The sequence shown here is derived from an EMBL/GenBank/DDBJ whole genome shotgun (WGS) entry which is preliminary data.</text>
</comment>
<evidence type="ECO:0000313" key="9">
    <source>
        <dbReference type="Proteomes" id="UP001162162"/>
    </source>
</evidence>
<evidence type="ECO:0000256" key="2">
    <source>
        <dbReference type="ARBA" id="ARBA00010663"/>
    </source>
</evidence>
<dbReference type="Proteomes" id="UP001162162">
    <property type="component" value="Unassembled WGS sequence"/>
</dbReference>
<dbReference type="Gene3D" id="1.20.1070.10">
    <property type="entry name" value="Rhodopsin 7-helix transmembrane proteins"/>
    <property type="match status" value="1"/>
</dbReference>
<dbReference type="PROSITE" id="PS50262">
    <property type="entry name" value="G_PROTEIN_RECEP_F1_2"/>
    <property type="match status" value="1"/>
</dbReference>
<evidence type="ECO:0000256" key="1">
    <source>
        <dbReference type="ARBA" id="ARBA00004370"/>
    </source>
</evidence>
<dbReference type="InterPro" id="IPR000276">
    <property type="entry name" value="GPCR_Rhodpsn"/>
</dbReference>
<feature type="transmembrane region" description="Helical" evidence="6">
    <location>
        <begin position="53"/>
        <end position="74"/>
    </location>
</feature>
<dbReference type="InterPro" id="IPR053219">
    <property type="entry name" value="GPCR_Dmsr-1"/>
</dbReference>
<dbReference type="PRINTS" id="PR00237">
    <property type="entry name" value="GPCRRHODOPSN"/>
</dbReference>
<proteinExistence type="inferred from homology"/>
<organism evidence="8 9">
    <name type="scientific">Aromia moschata</name>
    <dbReference type="NCBI Taxonomy" id="1265417"/>
    <lineage>
        <taxon>Eukaryota</taxon>
        <taxon>Metazoa</taxon>
        <taxon>Ecdysozoa</taxon>
        <taxon>Arthropoda</taxon>
        <taxon>Hexapoda</taxon>
        <taxon>Insecta</taxon>
        <taxon>Pterygota</taxon>
        <taxon>Neoptera</taxon>
        <taxon>Endopterygota</taxon>
        <taxon>Coleoptera</taxon>
        <taxon>Polyphaga</taxon>
        <taxon>Cucujiformia</taxon>
        <taxon>Chrysomeloidea</taxon>
        <taxon>Cerambycidae</taxon>
        <taxon>Cerambycinae</taxon>
        <taxon>Callichromatini</taxon>
        <taxon>Aromia</taxon>
    </lineage>
</organism>
<dbReference type="AlphaFoldDB" id="A0AAV8XGH4"/>
<feature type="transmembrane region" description="Helical" evidence="6">
    <location>
        <begin position="142"/>
        <end position="161"/>
    </location>
</feature>
<sequence length="337" mass="39194">MNYTTYCNLSLFSKSYEEIHGPLSFLVCVFGSVANILNICVLTTKEMRWPTNLILTGLAVADLLVMLEYIPFTFHRYMNTEARKYIENYSYNWAAFTVFHALFSQVFHFISCCLTVILAIWRYMAITSPHNSRYWCDIRKTVYVIIATYLVCPLICSPLFLSLKILAYNQTCDINDKILDKKDLVNYTGVTFKKLIYITTYVGEDYKYVSFWVYGVVIKLVPCIMLTHLSRRLISVLLETKKRRKTLMNSSMPLRNVKEVRPMLNKKFEKDKQADRTSGMLVAVLLLFLITEFPQAILGLLSATKGHQFERECYIPLGKSANKKSAYLLYYIQYFTV</sequence>
<evidence type="ECO:0000256" key="3">
    <source>
        <dbReference type="ARBA" id="ARBA00022692"/>
    </source>
</evidence>
<dbReference type="InterPro" id="IPR017452">
    <property type="entry name" value="GPCR_Rhodpsn_7TM"/>
</dbReference>
<dbReference type="InterPro" id="IPR019427">
    <property type="entry name" value="7TM_GPCR_serpentine_rcpt_Srw"/>
</dbReference>
<dbReference type="CDD" id="cd14978">
    <property type="entry name" value="7tmA_FMRFamide_R-like"/>
    <property type="match status" value="1"/>
</dbReference>
<comment type="subcellular location">
    <subcellularLocation>
        <location evidence="1">Membrane</location>
    </subcellularLocation>
</comment>
<dbReference type="GO" id="GO:0008528">
    <property type="term" value="F:G protein-coupled peptide receptor activity"/>
    <property type="evidence" value="ECO:0007669"/>
    <property type="project" value="InterPro"/>
</dbReference>
<evidence type="ECO:0000259" key="7">
    <source>
        <dbReference type="PROSITE" id="PS50262"/>
    </source>
</evidence>
<accession>A0AAV8XGH4</accession>
<evidence type="ECO:0000256" key="6">
    <source>
        <dbReference type="SAM" id="Phobius"/>
    </source>
</evidence>
<keyword evidence="3 6" id="KW-0812">Transmembrane</keyword>
<comment type="similarity">
    <text evidence="2">Belongs to the G-protein coupled receptor 1 family.</text>
</comment>
<dbReference type="PANTHER" id="PTHR46273">
    <property type="entry name" value="MYOSUPPRESSIN RECEPTOR 1, ISOFORM B-RELATED"/>
    <property type="match status" value="1"/>
</dbReference>
<feature type="transmembrane region" description="Helical" evidence="6">
    <location>
        <begin position="94"/>
        <end position="121"/>
    </location>
</feature>
<reference evidence="8" key="1">
    <citation type="journal article" date="2023" name="Insect Mol. Biol.">
        <title>Genome sequencing provides insights into the evolution of gene families encoding plant cell wall-degrading enzymes in longhorned beetles.</title>
        <authorList>
            <person name="Shin N.R."/>
            <person name="Okamura Y."/>
            <person name="Kirsch R."/>
            <person name="Pauchet Y."/>
        </authorList>
    </citation>
    <scope>NUCLEOTIDE SEQUENCE</scope>
    <source>
        <strain evidence="8">AMC_N1</strain>
    </source>
</reference>
<dbReference type="Pfam" id="PF10324">
    <property type="entry name" value="7TM_GPCR_Srw"/>
    <property type="match status" value="1"/>
</dbReference>
<feature type="domain" description="G-protein coupled receptors family 1 profile" evidence="7">
    <location>
        <begin position="34"/>
        <end position="337"/>
    </location>
</feature>
<keyword evidence="9" id="KW-1185">Reference proteome</keyword>
<feature type="transmembrane region" description="Helical" evidence="6">
    <location>
        <begin position="211"/>
        <end position="234"/>
    </location>
</feature>
<name>A0AAV8XGH4_9CUCU</name>
<keyword evidence="4 6" id="KW-1133">Transmembrane helix</keyword>